<dbReference type="VEuPathDB" id="FungiDB:VP01_8604g1"/>
<protein>
    <submittedName>
        <fullName evidence="2">Uncharacterized protein</fullName>
    </submittedName>
</protein>
<dbReference type="AlphaFoldDB" id="A0A0L6UB18"/>
<reference evidence="2 3" key="1">
    <citation type="submission" date="2015-08" db="EMBL/GenBank/DDBJ databases">
        <title>Next Generation Sequencing and Analysis of the Genome of Puccinia sorghi L Schw, the Causal Agent of Maize Common Rust.</title>
        <authorList>
            <person name="Rochi L."/>
            <person name="Burguener G."/>
            <person name="Darino M."/>
            <person name="Turjanski A."/>
            <person name="Kreff E."/>
            <person name="Dieguez M.J."/>
            <person name="Sacco F."/>
        </authorList>
    </citation>
    <scope>NUCLEOTIDE SEQUENCE [LARGE SCALE GENOMIC DNA]</scope>
    <source>
        <strain evidence="2 3">RO10H11247</strain>
    </source>
</reference>
<dbReference type="STRING" id="27349.A0A0L6UB18"/>
<feature type="region of interest" description="Disordered" evidence="1">
    <location>
        <begin position="1"/>
        <end position="37"/>
    </location>
</feature>
<dbReference type="Proteomes" id="UP000037035">
    <property type="component" value="Unassembled WGS sequence"/>
</dbReference>
<dbReference type="EMBL" id="LAVV01014165">
    <property type="protein sequence ID" value="KNZ44985.1"/>
    <property type="molecule type" value="Genomic_DNA"/>
</dbReference>
<organism evidence="2 3">
    <name type="scientific">Puccinia sorghi</name>
    <dbReference type="NCBI Taxonomy" id="27349"/>
    <lineage>
        <taxon>Eukaryota</taxon>
        <taxon>Fungi</taxon>
        <taxon>Dikarya</taxon>
        <taxon>Basidiomycota</taxon>
        <taxon>Pucciniomycotina</taxon>
        <taxon>Pucciniomycetes</taxon>
        <taxon>Pucciniales</taxon>
        <taxon>Pucciniaceae</taxon>
        <taxon>Puccinia</taxon>
    </lineage>
</organism>
<dbReference type="OrthoDB" id="2414509at2759"/>
<feature type="compositionally biased region" description="Basic residues" evidence="1">
    <location>
        <begin position="18"/>
        <end position="29"/>
    </location>
</feature>
<evidence type="ECO:0000313" key="3">
    <source>
        <dbReference type="Proteomes" id="UP000037035"/>
    </source>
</evidence>
<feature type="compositionally biased region" description="Low complexity" evidence="1">
    <location>
        <begin position="7"/>
        <end position="17"/>
    </location>
</feature>
<evidence type="ECO:0000313" key="2">
    <source>
        <dbReference type="EMBL" id="KNZ44985.1"/>
    </source>
</evidence>
<keyword evidence="3" id="KW-1185">Reference proteome</keyword>
<sequence length="137" mass="15562">MPKKATPKPMKPTTKKPAIQRKSKKNRGKHSYEDDGADKKAIQLKKEDYLVIIEWLKIEWNYNSCFGTGKAPSVGLPAKDKYNKFHTKYISTGFGLTNEDLNTGISKIDEKLESMCTHYHVMNDLMGADNKTETSSF</sequence>
<proteinExistence type="predicted"/>
<evidence type="ECO:0000256" key="1">
    <source>
        <dbReference type="SAM" id="MobiDB-lite"/>
    </source>
</evidence>
<accession>A0A0L6UB18</accession>
<name>A0A0L6UB18_9BASI</name>
<gene>
    <name evidence="2" type="ORF">VP01_8604g1</name>
</gene>
<comment type="caution">
    <text evidence="2">The sequence shown here is derived from an EMBL/GenBank/DDBJ whole genome shotgun (WGS) entry which is preliminary data.</text>
</comment>